<sequence length="31" mass="3407">MARGAAGPHQQKRCYAAATGQLAHQWQKPPF</sequence>
<organism evidence="1 2">
    <name type="scientific">Trifolium medium</name>
    <dbReference type="NCBI Taxonomy" id="97028"/>
    <lineage>
        <taxon>Eukaryota</taxon>
        <taxon>Viridiplantae</taxon>
        <taxon>Streptophyta</taxon>
        <taxon>Embryophyta</taxon>
        <taxon>Tracheophyta</taxon>
        <taxon>Spermatophyta</taxon>
        <taxon>Magnoliopsida</taxon>
        <taxon>eudicotyledons</taxon>
        <taxon>Gunneridae</taxon>
        <taxon>Pentapetalae</taxon>
        <taxon>rosids</taxon>
        <taxon>fabids</taxon>
        <taxon>Fabales</taxon>
        <taxon>Fabaceae</taxon>
        <taxon>Papilionoideae</taxon>
        <taxon>50 kb inversion clade</taxon>
        <taxon>NPAAA clade</taxon>
        <taxon>Hologalegina</taxon>
        <taxon>IRL clade</taxon>
        <taxon>Trifolieae</taxon>
        <taxon>Trifolium</taxon>
    </lineage>
</organism>
<accession>A0A392TPF5</accession>
<dbReference type="AlphaFoldDB" id="A0A392TPF5"/>
<name>A0A392TPF5_9FABA</name>
<comment type="caution">
    <text evidence="1">The sequence shown here is derived from an EMBL/GenBank/DDBJ whole genome shotgun (WGS) entry which is preliminary data.</text>
</comment>
<dbReference type="Proteomes" id="UP000265520">
    <property type="component" value="Unassembled WGS sequence"/>
</dbReference>
<evidence type="ECO:0000313" key="2">
    <source>
        <dbReference type="Proteomes" id="UP000265520"/>
    </source>
</evidence>
<dbReference type="EMBL" id="LXQA010626942">
    <property type="protein sequence ID" value="MCI62872.1"/>
    <property type="molecule type" value="Genomic_DNA"/>
</dbReference>
<proteinExistence type="predicted"/>
<keyword evidence="2" id="KW-1185">Reference proteome</keyword>
<feature type="non-terminal residue" evidence="1">
    <location>
        <position position="31"/>
    </location>
</feature>
<reference evidence="1 2" key="1">
    <citation type="journal article" date="2018" name="Front. Plant Sci.">
        <title>Red Clover (Trifolium pratense) and Zigzag Clover (T. medium) - A Picture of Genomic Similarities and Differences.</title>
        <authorList>
            <person name="Dluhosova J."/>
            <person name="Istvanek J."/>
            <person name="Nedelnik J."/>
            <person name="Repkova J."/>
        </authorList>
    </citation>
    <scope>NUCLEOTIDE SEQUENCE [LARGE SCALE GENOMIC DNA]</scope>
    <source>
        <strain evidence="2">cv. 10/8</strain>
        <tissue evidence="1">Leaf</tissue>
    </source>
</reference>
<protein>
    <submittedName>
        <fullName evidence="1">Uncharacterized protein</fullName>
    </submittedName>
</protein>
<evidence type="ECO:0000313" key="1">
    <source>
        <dbReference type="EMBL" id="MCI62872.1"/>
    </source>
</evidence>